<dbReference type="Gene3D" id="3.40.1050.10">
    <property type="entry name" value="Carbonic anhydrase"/>
    <property type="match status" value="1"/>
</dbReference>
<evidence type="ECO:0000256" key="2">
    <source>
        <dbReference type="ARBA" id="ARBA00022723"/>
    </source>
</evidence>
<dbReference type="SUPFAM" id="SSF53056">
    <property type="entry name" value="beta-carbonic anhydrase, cab"/>
    <property type="match status" value="1"/>
</dbReference>
<dbReference type="PANTHER" id="PTHR43175:SF3">
    <property type="entry name" value="CARBON DISULFIDE HYDROLASE"/>
    <property type="match status" value="1"/>
</dbReference>
<organism evidence="6 7">
    <name type="scientific">Elasticomyces elasticus</name>
    <dbReference type="NCBI Taxonomy" id="574655"/>
    <lineage>
        <taxon>Eukaryota</taxon>
        <taxon>Fungi</taxon>
        <taxon>Dikarya</taxon>
        <taxon>Ascomycota</taxon>
        <taxon>Pezizomycotina</taxon>
        <taxon>Dothideomycetes</taxon>
        <taxon>Dothideomycetidae</taxon>
        <taxon>Mycosphaerellales</taxon>
        <taxon>Teratosphaeriaceae</taxon>
        <taxon>Elasticomyces</taxon>
    </lineage>
</organism>
<dbReference type="SMART" id="SM00947">
    <property type="entry name" value="Pro_CA"/>
    <property type="match status" value="1"/>
</dbReference>
<dbReference type="GO" id="GO:0008270">
    <property type="term" value="F:zinc ion binding"/>
    <property type="evidence" value="ECO:0007669"/>
    <property type="project" value="UniProtKB-UniRule"/>
</dbReference>
<reference evidence="6" key="1">
    <citation type="submission" date="2023-08" db="EMBL/GenBank/DDBJ databases">
        <title>Black Yeasts Isolated from many extreme environments.</title>
        <authorList>
            <person name="Coleine C."/>
            <person name="Stajich J.E."/>
            <person name="Selbmann L."/>
        </authorList>
    </citation>
    <scope>NUCLEOTIDE SEQUENCE</scope>
    <source>
        <strain evidence="6">CCFEE 5810</strain>
    </source>
</reference>
<keyword evidence="3 4" id="KW-0862">Zinc</keyword>
<proteinExistence type="inferred from homology"/>
<comment type="catalytic activity">
    <reaction evidence="5">
        <text>hydrogencarbonate + H(+) = CO2 + H2O</text>
        <dbReference type="Rhea" id="RHEA:10748"/>
        <dbReference type="ChEBI" id="CHEBI:15377"/>
        <dbReference type="ChEBI" id="CHEBI:15378"/>
        <dbReference type="ChEBI" id="CHEBI:16526"/>
        <dbReference type="ChEBI" id="CHEBI:17544"/>
        <dbReference type="EC" id="4.2.1.1"/>
    </reaction>
</comment>
<protein>
    <recommendedName>
        <fullName evidence="5">Carbonic anhydrase</fullName>
        <ecNumber evidence="5">4.2.1.1</ecNumber>
    </recommendedName>
    <alternativeName>
        <fullName evidence="5">Carbonate dehydratase</fullName>
    </alternativeName>
</protein>
<keyword evidence="2 4" id="KW-0479">Metal-binding</keyword>
<dbReference type="PANTHER" id="PTHR43175">
    <property type="entry name" value="CARBONIC ANHYDRASE"/>
    <property type="match status" value="1"/>
</dbReference>
<feature type="binding site" evidence="4">
    <location>
        <position position="116"/>
    </location>
    <ligand>
        <name>Zn(2+)</name>
        <dbReference type="ChEBI" id="CHEBI:29105"/>
    </ligand>
</feature>
<comment type="cofactor">
    <cofactor evidence="4">
        <name>Zn(2+)</name>
        <dbReference type="ChEBI" id="CHEBI:29105"/>
    </cofactor>
    <text evidence="4">Binds 1 zinc ion per subunit.</text>
</comment>
<evidence type="ECO:0000256" key="5">
    <source>
        <dbReference type="RuleBase" id="RU003956"/>
    </source>
</evidence>
<comment type="caution">
    <text evidence="6">The sequence shown here is derived from an EMBL/GenBank/DDBJ whole genome shotgun (WGS) entry which is preliminary data.</text>
</comment>
<feature type="binding site" evidence="4">
    <location>
        <position position="63"/>
    </location>
    <ligand>
        <name>Zn(2+)</name>
        <dbReference type="ChEBI" id="CHEBI:29105"/>
    </ligand>
</feature>
<evidence type="ECO:0000256" key="1">
    <source>
        <dbReference type="ARBA" id="ARBA00006217"/>
    </source>
</evidence>
<feature type="binding site" evidence="4">
    <location>
        <position position="113"/>
    </location>
    <ligand>
        <name>Zn(2+)</name>
        <dbReference type="ChEBI" id="CHEBI:29105"/>
    </ligand>
</feature>
<evidence type="ECO:0000313" key="7">
    <source>
        <dbReference type="Proteomes" id="UP001310594"/>
    </source>
</evidence>
<comment type="similarity">
    <text evidence="1 5">Belongs to the beta-class carbonic anhydrase family.</text>
</comment>
<accession>A0AAN7WCS7</accession>
<feature type="binding site" evidence="4">
    <location>
        <position position="61"/>
    </location>
    <ligand>
        <name>Zn(2+)</name>
        <dbReference type="ChEBI" id="CHEBI:29105"/>
    </ligand>
</feature>
<dbReference type="InterPro" id="IPR036874">
    <property type="entry name" value="Carbonic_anhydrase_sf"/>
</dbReference>
<dbReference type="InterPro" id="IPR001765">
    <property type="entry name" value="Carbonic_anhydrase"/>
</dbReference>
<comment type="function">
    <text evidence="5">Reversible hydration of carbon dioxide.</text>
</comment>
<dbReference type="EMBL" id="JAVRQU010000006">
    <property type="protein sequence ID" value="KAK5701514.1"/>
    <property type="molecule type" value="Genomic_DNA"/>
</dbReference>
<gene>
    <name evidence="6" type="ORF">LTR97_004329</name>
</gene>
<dbReference type="Pfam" id="PF00484">
    <property type="entry name" value="Pro_CA"/>
    <property type="match status" value="1"/>
</dbReference>
<dbReference type="GO" id="GO:0004089">
    <property type="term" value="F:carbonate dehydratase activity"/>
    <property type="evidence" value="ECO:0007669"/>
    <property type="project" value="UniProtKB-UniRule"/>
</dbReference>
<dbReference type="EC" id="4.2.1.1" evidence="5"/>
<name>A0AAN7WCS7_9PEZI</name>
<sequence length="196" mass="20806">MSFPQALADLTFENNKMASPVSTTTLLGRNKDHVSTHQPIPTMAQIMGAGGLPPQVVVITCADPRCMPESFLGLQMGDAVTIRNAGGNINMALPTVLAIDCLLGLKEIMVVKHTDCGTLAYTDEGVKTVLAERAPSAKKEIEELYVGSIAGKTLEQGLKEQVGEVKAGQLLRPELKSSIRAFVYDLAQGGLTEVAV</sequence>
<evidence type="ECO:0000313" key="6">
    <source>
        <dbReference type="EMBL" id="KAK5701514.1"/>
    </source>
</evidence>
<keyword evidence="5" id="KW-0456">Lyase</keyword>
<evidence type="ECO:0000256" key="3">
    <source>
        <dbReference type="ARBA" id="ARBA00022833"/>
    </source>
</evidence>
<dbReference type="Proteomes" id="UP001310594">
    <property type="component" value="Unassembled WGS sequence"/>
</dbReference>
<dbReference type="AlphaFoldDB" id="A0AAN7WCS7"/>
<evidence type="ECO:0000256" key="4">
    <source>
        <dbReference type="PIRSR" id="PIRSR601765-1"/>
    </source>
</evidence>